<reference evidence="2" key="1">
    <citation type="submission" date="2021-01" db="EMBL/GenBank/DDBJ databases">
        <authorList>
            <person name="Corre E."/>
            <person name="Pelletier E."/>
            <person name="Niang G."/>
            <person name="Scheremetjew M."/>
            <person name="Finn R."/>
            <person name="Kale V."/>
            <person name="Holt S."/>
            <person name="Cochrane G."/>
            <person name="Meng A."/>
            <person name="Brown T."/>
            <person name="Cohen L."/>
        </authorList>
    </citation>
    <scope>NUCLEOTIDE SEQUENCE</scope>
    <source>
        <strain evidence="2">CCMP3346</strain>
    </source>
</reference>
<dbReference type="EMBL" id="HBGB01031022">
    <property type="protein sequence ID" value="CAD9063113.1"/>
    <property type="molecule type" value="Transcribed_RNA"/>
</dbReference>
<evidence type="ECO:0000313" key="2">
    <source>
        <dbReference type="EMBL" id="CAD9063113.1"/>
    </source>
</evidence>
<dbReference type="InterPro" id="IPR011692">
    <property type="entry name" value="Stress_up-reg_Nod19"/>
</dbReference>
<organism evidence="2">
    <name type="scientific">Vitrella brassicaformis</name>
    <dbReference type="NCBI Taxonomy" id="1169539"/>
    <lineage>
        <taxon>Eukaryota</taxon>
        <taxon>Sar</taxon>
        <taxon>Alveolata</taxon>
        <taxon>Colpodellida</taxon>
        <taxon>Vitrellaceae</taxon>
        <taxon>Vitrella</taxon>
    </lineage>
</organism>
<sequence>MHIGAIDAVLAGISSNSSDTDDGIGIDWRCDMTAIYGCTPHKAGHEEGYVTSITQCHYHDGKGPMLRKGDRLQYTVRYRRDKHYGGVMGGGTLVGHFPADDGMSGVASTSWPFMNGQLSYL</sequence>
<dbReference type="EMBL" id="HBGB01031021">
    <property type="protein sequence ID" value="CAD9063112.1"/>
    <property type="molecule type" value="Transcribed_RNA"/>
</dbReference>
<proteinExistence type="predicted"/>
<dbReference type="AlphaFoldDB" id="A0A6U4F1X9"/>
<protein>
    <submittedName>
        <fullName evidence="2">Uncharacterized protein</fullName>
    </submittedName>
</protein>
<name>A0A6U4F1X9_9ALVE</name>
<evidence type="ECO:0000313" key="1">
    <source>
        <dbReference type="EMBL" id="CAD9063112.1"/>
    </source>
</evidence>
<gene>
    <name evidence="1" type="ORF">VBRA1451_LOCUS18182</name>
    <name evidence="2" type="ORF">VBRA1451_LOCUS18183</name>
</gene>
<dbReference type="Pfam" id="PF07712">
    <property type="entry name" value="SURNod19"/>
    <property type="match status" value="1"/>
</dbReference>
<accession>A0A6U4F1X9</accession>